<proteinExistence type="predicted"/>
<feature type="transmembrane region" description="Helical" evidence="2">
    <location>
        <begin position="9"/>
        <end position="28"/>
    </location>
</feature>
<dbReference type="AlphaFoldDB" id="A0A381TVS3"/>
<feature type="compositionally biased region" description="Polar residues" evidence="1">
    <location>
        <begin position="138"/>
        <end position="148"/>
    </location>
</feature>
<feature type="region of interest" description="Disordered" evidence="1">
    <location>
        <begin position="131"/>
        <end position="164"/>
    </location>
</feature>
<evidence type="ECO:0000256" key="1">
    <source>
        <dbReference type="SAM" id="MobiDB-lite"/>
    </source>
</evidence>
<feature type="compositionally biased region" description="Basic and acidic residues" evidence="1">
    <location>
        <begin position="150"/>
        <end position="164"/>
    </location>
</feature>
<evidence type="ECO:0000256" key="2">
    <source>
        <dbReference type="SAM" id="Phobius"/>
    </source>
</evidence>
<keyword evidence="2" id="KW-0812">Transmembrane</keyword>
<organism evidence="3">
    <name type="scientific">marine metagenome</name>
    <dbReference type="NCBI Taxonomy" id="408172"/>
    <lineage>
        <taxon>unclassified sequences</taxon>
        <taxon>metagenomes</taxon>
        <taxon>ecological metagenomes</taxon>
    </lineage>
</organism>
<gene>
    <name evidence="3" type="ORF">METZ01_LOCUS73000</name>
</gene>
<keyword evidence="2" id="KW-1133">Transmembrane helix</keyword>
<dbReference type="EMBL" id="UINC01005256">
    <property type="protein sequence ID" value="SVA20146.1"/>
    <property type="molecule type" value="Genomic_DNA"/>
</dbReference>
<protein>
    <submittedName>
        <fullName evidence="3">Uncharacterized protein</fullName>
    </submittedName>
</protein>
<keyword evidence="2" id="KW-0472">Membrane</keyword>
<name>A0A381TVS3_9ZZZZ</name>
<reference evidence="3" key="1">
    <citation type="submission" date="2018-05" db="EMBL/GenBank/DDBJ databases">
        <authorList>
            <person name="Lanie J.A."/>
            <person name="Ng W.-L."/>
            <person name="Kazmierczak K.M."/>
            <person name="Andrzejewski T.M."/>
            <person name="Davidsen T.M."/>
            <person name="Wayne K.J."/>
            <person name="Tettelin H."/>
            <person name="Glass J.I."/>
            <person name="Rusch D."/>
            <person name="Podicherti R."/>
            <person name="Tsui H.-C.T."/>
            <person name="Winkler M.E."/>
        </authorList>
    </citation>
    <scope>NUCLEOTIDE SEQUENCE</scope>
</reference>
<accession>A0A381TVS3</accession>
<sequence>MGNIDKNRVTTVITTVAFSALALVAIIYQHSSTELSGLESLAVNTVIENVQELDQGVSAPVNETVIKLESEFENLAIAETVISFNSTFAAARKQYGPGKTFVYKNKEYSTSYIEELNNNSVNIIQDQVENTPDDESLAETSDTISTDVFSHADKQNDRSSKVTH</sequence>
<evidence type="ECO:0000313" key="3">
    <source>
        <dbReference type="EMBL" id="SVA20146.1"/>
    </source>
</evidence>